<dbReference type="OrthoDB" id="2086300at2"/>
<protein>
    <submittedName>
        <fullName evidence="1">Uncharacterized protein</fullName>
    </submittedName>
</protein>
<keyword evidence="2" id="KW-1185">Reference proteome</keyword>
<dbReference type="Proteomes" id="UP000214666">
    <property type="component" value="Chromosome"/>
</dbReference>
<accession>A0A222WIZ5</accession>
<proteinExistence type="predicted"/>
<dbReference type="AlphaFoldDB" id="A0A222WIZ5"/>
<reference evidence="1 2" key="1">
    <citation type="submission" date="2017-03" db="EMBL/GenBank/DDBJ databases">
        <title>Complete genome sequence of Paenibacillus Kribbensis producing bioflocculants.</title>
        <authorList>
            <person name="Lee H.-G."/>
            <person name="Oh H.-M."/>
        </authorList>
    </citation>
    <scope>NUCLEOTIDE SEQUENCE [LARGE SCALE GENOMIC DNA]</scope>
    <source>
        <strain evidence="1 2">AM49</strain>
    </source>
</reference>
<evidence type="ECO:0000313" key="1">
    <source>
        <dbReference type="EMBL" id="ASR46420.1"/>
    </source>
</evidence>
<sequence>MDYFLLRQDVRYTNVPVLQKVMQTIDPWKLYDLRPEDIVKPLMFHVKANAESIFSDYIEGPIPLISDALKRLVQAYMPELPLKLTILTQIEQKIQKNYYIPFIERLIAVHPESEWNLDQSVLRKLVLQADAIRGHKIFRIQESTTPLIIVRLDVAESILRRDYTGIALERVRVK</sequence>
<gene>
    <name evidence="1" type="ORF">B4V02_06870</name>
</gene>
<organism evidence="1 2">
    <name type="scientific">Paenibacillus kribbensis</name>
    <dbReference type="NCBI Taxonomy" id="172713"/>
    <lineage>
        <taxon>Bacteria</taxon>
        <taxon>Bacillati</taxon>
        <taxon>Bacillota</taxon>
        <taxon>Bacilli</taxon>
        <taxon>Bacillales</taxon>
        <taxon>Paenibacillaceae</taxon>
        <taxon>Paenibacillus</taxon>
    </lineage>
</organism>
<dbReference type="RefSeq" id="WP_094154225.1">
    <property type="nucleotide sequence ID" value="NZ_CP020028.1"/>
</dbReference>
<name>A0A222WIZ5_9BACL</name>
<evidence type="ECO:0000313" key="2">
    <source>
        <dbReference type="Proteomes" id="UP000214666"/>
    </source>
</evidence>
<dbReference type="KEGG" id="pkb:B4V02_06870"/>
<dbReference type="EMBL" id="CP020028">
    <property type="protein sequence ID" value="ASR46420.1"/>
    <property type="molecule type" value="Genomic_DNA"/>
</dbReference>